<dbReference type="GO" id="GO:0097367">
    <property type="term" value="F:carbohydrate derivative binding"/>
    <property type="evidence" value="ECO:0007669"/>
    <property type="project" value="InterPro"/>
</dbReference>
<organism evidence="2 3">
    <name type="scientific">Picrophilus torridus (strain ATCC 700027 / DSM 9790 / JCM 10055 / NBRC 100828 / KAW 2/3)</name>
    <dbReference type="NCBI Taxonomy" id="1122961"/>
    <lineage>
        <taxon>Archaea</taxon>
        <taxon>Methanobacteriati</taxon>
        <taxon>Thermoplasmatota</taxon>
        <taxon>Thermoplasmata</taxon>
        <taxon>Thermoplasmatales</taxon>
        <taxon>Picrophilaceae</taxon>
        <taxon>Picrophilus</taxon>
    </lineage>
</organism>
<dbReference type="PANTHER" id="PTHR30390">
    <property type="entry name" value="SEDOHEPTULOSE 7-PHOSPHATE ISOMERASE / DNAA INITIATOR-ASSOCIATING FACTOR FOR REPLICATION INITIATION"/>
    <property type="match status" value="1"/>
</dbReference>
<dbReference type="EMBL" id="FWYE01000001">
    <property type="protein sequence ID" value="SMD30432.1"/>
    <property type="molecule type" value="Genomic_DNA"/>
</dbReference>
<feature type="domain" description="SIS" evidence="1">
    <location>
        <begin position="29"/>
        <end position="182"/>
    </location>
</feature>
<evidence type="ECO:0000313" key="3">
    <source>
        <dbReference type="Proteomes" id="UP000192315"/>
    </source>
</evidence>
<sequence>MDINSYIEDDINMLKSIDIKAITRIADLIIKTIENNGKIISFGNGGSSADADHLTAELNGHFLRSRSALPAISLSNGSVITAISNDYGYENVFSRQIEALCNENDCVIGITTSGRSINVINALKKARDKNAITIAMTGSNHELLKNICNEVIYVNSDKTPNIQDIHTAIIHIISYIIDEHFY</sequence>
<accession>A0A8G2L6U5</accession>
<dbReference type="InterPro" id="IPR001347">
    <property type="entry name" value="SIS_dom"/>
</dbReference>
<dbReference type="AlphaFoldDB" id="A0A8G2L6U5"/>
<evidence type="ECO:0000313" key="2">
    <source>
        <dbReference type="EMBL" id="SMD30432.1"/>
    </source>
</evidence>
<dbReference type="RefSeq" id="WP_084272414.1">
    <property type="nucleotide sequence ID" value="NZ_FWYE01000001.1"/>
</dbReference>
<dbReference type="GO" id="GO:1901135">
    <property type="term" value="P:carbohydrate derivative metabolic process"/>
    <property type="evidence" value="ECO:0007669"/>
    <property type="project" value="InterPro"/>
</dbReference>
<gene>
    <name evidence="2" type="ORF">SAMN02745355_0312</name>
</gene>
<comment type="caution">
    <text evidence="2">The sequence shown here is derived from an EMBL/GenBank/DDBJ whole genome shotgun (WGS) entry which is preliminary data.</text>
</comment>
<keyword evidence="3" id="KW-1185">Reference proteome</keyword>
<evidence type="ECO:0000259" key="1">
    <source>
        <dbReference type="PROSITE" id="PS51464"/>
    </source>
</evidence>
<name>A0A8G2L6U5_PICTO</name>
<dbReference type="SUPFAM" id="SSF53697">
    <property type="entry name" value="SIS domain"/>
    <property type="match status" value="1"/>
</dbReference>
<dbReference type="PROSITE" id="PS51464">
    <property type="entry name" value="SIS"/>
    <property type="match status" value="1"/>
</dbReference>
<reference evidence="2 3" key="1">
    <citation type="submission" date="2017-04" db="EMBL/GenBank/DDBJ databases">
        <authorList>
            <person name="Varghese N."/>
            <person name="Submissions S."/>
        </authorList>
    </citation>
    <scope>NUCLEOTIDE SEQUENCE [LARGE SCALE GENOMIC DNA]</scope>
    <source>
        <strain evidence="2 3">DSM 9789</strain>
    </source>
</reference>
<proteinExistence type="predicted"/>
<dbReference type="InterPro" id="IPR050099">
    <property type="entry name" value="SIS_GmhA/DiaA_subfam"/>
</dbReference>
<dbReference type="InterPro" id="IPR046348">
    <property type="entry name" value="SIS_dom_sf"/>
</dbReference>
<protein>
    <submittedName>
        <fullName evidence="2">D-sedoheptulose 7-phosphate isomerase</fullName>
    </submittedName>
</protein>
<dbReference type="CDD" id="cd05006">
    <property type="entry name" value="SIS_GmhA"/>
    <property type="match status" value="1"/>
</dbReference>
<keyword evidence="2" id="KW-0413">Isomerase</keyword>
<dbReference type="Pfam" id="PF13580">
    <property type="entry name" value="SIS_2"/>
    <property type="match status" value="1"/>
</dbReference>
<dbReference type="Proteomes" id="UP000192315">
    <property type="component" value="Unassembled WGS sequence"/>
</dbReference>
<dbReference type="GO" id="GO:0016853">
    <property type="term" value="F:isomerase activity"/>
    <property type="evidence" value="ECO:0007669"/>
    <property type="project" value="UniProtKB-KW"/>
</dbReference>
<dbReference type="Gene3D" id="3.40.50.10490">
    <property type="entry name" value="Glucose-6-phosphate isomerase like protein, domain 1"/>
    <property type="match status" value="1"/>
</dbReference>
<dbReference type="InterPro" id="IPR035461">
    <property type="entry name" value="GmhA/DiaA"/>
</dbReference>